<proteinExistence type="predicted"/>
<accession>A0ABR2ZDM2</accession>
<keyword evidence="3" id="KW-1185">Reference proteome</keyword>
<name>A0ABR2ZDM2_9AGAR</name>
<reference evidence="2 3" key="1">
    <citation type="submission" date="2024-05" db="EMBL/GenBank/DDBJ databases">
        <title>A draft genome resource for the thread blight pathogen Marasmius tenuissimus strain MS-2.</title>
        <authorList>
            <person name="Yulfo-Soto G.E."/>
            <person name="Baruah I.K."/>
            <person name="Amoako-Attah I."/>
            <person name="Bukari Y."/>
            <person name="Meinhardt L.W."/>
            <person name="Bailey B.A."/>
            <person name="Cohen S.P."/>
        </authorList>
    </citation>
    <scope>NUCLEOTIDE SEQUENCE [LARGE SCALE GENOMIC DNA]</scope>
    <source>
        <strain evidence="2 3">MS-2</strain>
    </source>
</reference>
<evidence type="ECO:0000313" key="2">
    <source>
        <dbReference type="EMBL" id="KAL0059024.1"/>
    </source>
</evidence>
<evidence type="ECO:0000256" key="1">
    <source>
        <dbReference type="SAM" id="MobiDB-lite"/>
    </source>
</evidence>
<feature type="region of interest" description="Disordered" evidence="1">
    <location>
        <begin position="113"/>
        <end position="136"/>
    </location>
</feature>
<gene>
    <name evidence="2" type="ORF">AAF712_014262</name>
</gene>
<feature type="region of interest" description="Disordered" evidence="1">
    <location>
        <begin position="87"/>
        <end position="106"/>
    </location>
</feature>
<dbReference type="Proteomes" id="UP001437256">
    <property type="component" value="Unassembled WGS sequence"/>
</dbReference>
<dbReference type="EMBL" id="JBBXMP010000255">
    <property type="protein sequence ID" value="KAL0059024.1"/>
    <property type="molecule type" value="Genomic_DNA"/>
</dbReference>
<sequence>MPSNVTNNGIASVERRSAYYAGVAPGEQGNLKISRPRLLPRKELRLDQFDSGIPFSDHTNVSDTSSKKVMEKDEEQIGLWMEKLELKNKTTEKQPHPEASDSLVHERDLLRAGKIEETRPAPNGDSPELPNEDTRYLGSRFSNDMSGTGVPEFPLKPIWYTDMTAPVFPQSI</sequence>
<evidence type="ECO:0000313" key="3">
    <source>
        <dbReference type="Proteomes" id="UP001437256"/>
    </source>
</evidence>
<organism evidence="2 3">
    <name type="scientific">Marasmius tenuissimus</name>
    <dbReference type="NCBI Taxonomy" id="585030"/>
    <lineage>
        <taxon>Eukaryota</taxon>
        <taxon>Fungi</taxon>
        <taxon>Dikarya</taxon>
        <taxon>Basidiomycota</taxon>
        <taxon>Agaricomycotina</taxon>
        <taxon>Agaricomycetes</taxon>
        <taxon>Agaricomycetidae</taxon>
        <taxon>Agaricales</taxon>
        <taxon>Marasmiineae</taxon>
        <taxon>Marasmiaceae</taxon>
        <taxon>Marasmius</taxon>
    </lineage>
</organism>
<comment type="caution">
    <text evidence="2">The sequence shown here is derived from an EMBL/GenBank/DDBJ whole genome shotgun (WGS) entry which is preliminary data.</text>
</comment>
<protein>
    <submittedName>
        <fullName evidence="2">Uncharacterized protein</fullName>
    </submittedName>
</protein>